<evidence type="ECO:0000256" key="5">
    <source>
        <dbReference type="ARBA" id="ARBA00023002"/>
    </source>
</evidence>
<dbReference type="Gene3D" id="1.10.1040.10">
    <property type="entry name" value="N-(1-d-carboxylethyl)-l-norvaline Dehydrogenase, domain 2"/>
    <property type="match status" value="1"/>
</dbReference>
<protein>
    <submittedName>
        <fullName evidence="13">3-hydroxybutyryl-CoA dehydrogenase Hbd</fullName>
    </submittedName>
</protein>
<gene>
    <name evidence="13" type="ORF">BCR32DRAFT_215123</name>
</gene>
<comment type="pathway">
    <text evidence="2">Lipid metabolism; fatty acid beta-oxidation.</text>
</comment>
<dbReference type="AlphaFoldDB" id="A0A1Y1XPP4"/>
<dbReference type="InterPro" id="IPR006108">
    <property type="entry name" value="3HC_DH_C"/>
</dbReference>
<evidence type="ECO:0000256" key="6">
    <source>
        <dbReference type="ARBA" id="ARBA00023027"/>
    </source>
</evidence>
<evidence type="ECO:0000256" key="8">
    <source>
        <dbReference type="ARBA" id="ARBA00023128"/>
    </source>
</evidence>
<dbReference type="InterPro" id="IPR052242">
    <property type="entry name" value="Mito_3-hydroxyacyl-CoA_DH"/>
</dbReference>
<dbReference type="Gene3D" id="3.40.50.720">
    <property type="entry name" value="NAD(P)-binding Rossmann-like Domain"/>
    <property type="match status" value="1"/>
</dbReference>
<evidence type="ECO:0000313" key="13">
    <source>
        <dbReference type="EMBL" id="ORX87701.1"/>
    </source>
</evidence>
<dbReference type="Pfam" id="PF02737">
    <property type="entry name" value="3HCDH_N"/>
    <property type="match status" value="1"/>
</dbReference>
<dbReference type="Pfam" id="PF00725">
    <property type="entry name" value="3HCDH"/>
    <property type="match status" value="1"/>
</dbReference>
<dbReference type="EMBL" id="MCFG01000006">
    <property type="protein sequence ID" value="ORX87701.1"/>
    <property type="molecule type" value="Genomic_DNA"/>
</dbReference>
<accession>A0A1Y1XPP4</accession>
<dbReference type="InterPro" id="IPR036291">
    <property type="entry name" value="NAD(P)-bd_dom_sf"/>
</dbReference>
<dbReference type="Proteomes" id="UP000193944">
    <property type="component" value="Unassembled WGS sequence"/>
</dbReference>
<evidence type="ECO:0000256" key="9">
    <source>
        <dbReference type="ARBA" id="ARBA00049556"/>
    </source>
</evidence>
<name>A0A1Y1XPP4_9FUNG</name>
<organism evidence="13 14">
    <name type="scientific">Anaeromyces robustus</name>
    <dbReference type="NCBI Taxonomy" id="1754192"/>
    <lineage>
        <taxon>Eukaryota</taxon>
        <taxon>Fungi</taxon>
        <taxon>Fungi incertae sedis</taxon>
        <taxon>Chytridiomycota</taxon>
        <taxon>Chytridiomycota incertae sedis</taxon>
        <taxon>Neocallimastigomycetes</taxon>
        <taxon>Neocallimastigales</taxon>
        <taxon>Neocallimastigaceae</taxon>
        <taxon>Anaeromyces</taxon>
    </lineage>
</organism>
<proteinExistence type="inferred from homology"/>
<dbReference type="InterPro" id="IPR006176">
    <property type="entry name" value="3-OHacyl-CoA_DH_NAD-bd"/>
</dbReference>
<evidence type="ECO:0000256" key="10">
    <source>
        <dbReference type="PIRSR" id="PIRSR000105-1"/>
    </source>
</evidence>
<evidence type="ECO:0000256" key="7">
    <source>
        <dbReference type="ARBA" id="ARBA00023098"/>
    </source>
</evidence>
<dbReference type="GO" id="GO:0005759">
    <property type="term" value="C:mitochondrial matrix"/>
    <property type="evidence" value="ECO:0007669"/>
    <property type="project" value="UniProtKB-SubCell"/>
</dbReference>
<dbReference type="PANTHER" id="PTHR43561:SF3">
    <property type="entry name" value="HYDROXYACYL-COENZYME A DEHYDROGENASE, MITOCHONDRIAL"/>
    <property type="match status" value="1"/>
</dbReference>
<dbReference type="GO" id="GO:0070403">
    <property type="term" value="F:NAD+ binding"/>
    <property type="evidence" value="ECO:0007669"/>
    <property type="project" value="InterPro"/>
</dbReference>
<dbReference type="SUPFAM" id="SSF51735">
    <property type="entry name" value="NAD(P)-binding Rossmann-fold domains"/>
    <property type="match status" value="1"/>
</dbReference>
<feature type="site" description="Important for catalytic activity" evidence="10">
    <location>
        <position position="166"/>
    </location>
</feature>
<dbReference type="InterPro" id="IPR008927">
    <property type="entry name" value="6-PGluconate_DH-like_C_sf"/>
</dbReference>
<evidence type="ECO:0000256" key="2">
    <source>
        <dbReference type="ARBA" id="ARBA00005005"/>
    </source>
</evidence>
<dbReference type="SUPFAM" id="SSF48179">
    <property type="entry name" value="6-phosphogluconate dehydrogenase C-terminal domain-like"/>
    <property type="match status" value="1"/>
</dbReference>
<evidence type="ECO:0000256" key="1">
    <source>
        <dbReference type="ARBA" id="ARBA00004305"/>
    </source>
</evidence>
<keyword evidence="6" id="KW-0520">NAD</keyword>
<comment type="caution">
    <text evidence="13">The sequence shown here is derived from an EMBL/GenBank/DDBJ whole genome shotgun (WGS) entry which is preliminary data.</text>
</comment>
<keyword evidence="14" id="KW-1185">Reference proteome</keyword>
<keyword evidence="4" id="KW-0276">Fatty acid metabolism</keyword>
<evidence type="ECO:0000313" key="14">
    <source>
        <dbReference type="Proteomes" id="UP000193944"/>
    </source>
</evidence>
<evidence type="ECO:0000259" key="11">
    <source>
        <dbReference type="Pfam" id="PF00725"/>
    </source>
</evidence>
<feature type="domain" description="3-hydroxyacyl-CoA dehydrogenase C-terminal" evidence="11">
    <location>
        <begin position="213"/>
        <end position="305"/>
    </location>
</feature>
<dbReference type="GO" id="GO:0006635">
    <property type="term" value="P:fatty acid beta-oxidation"/>
    <property type="evidence" value="ECO:0007669"/>
    <property type="project" value="TreeGrafter"/>
</dbReference>
<keyword evidence="7" id="KW-0443">Lipid metabolism</keyword>
<dbReference type="GO" id="GO:0003857">
    <property type="term" value="F:(3S)-3-hydroxyacyl-CoA dehydrogenase (NAD+) activity"/>
    <property type="evidence" value="ECO:0007669"/>
    <property type="project" value="UniProtKB-EC"/>
</dbReference>
<dbReference type="InterPro" id="IPR022694">
    <property type="entry name" value="3-OHacyl-CoA_DH"/>
</dbReference>
<evidence type="ECO:0000259" key="12">
    <source>
        <dbReference type="Pfam" id="PF02737"/>
    </source>
</evidence>
<reference evidence="13 14" key="2">
    <citation type="submission" date="2016-08" db="EMBL/GenBank/DDBJ databases">
        <title>Pervasive Adenine N6-methylation of Active Genes in Fungi.</title>
        <authorList>
            <consortium name="DOE Joint Genome Institute"/>
            <person name="Mondo S.J."/>
            <person name="Dannebaum R.O."/>
            <person name="Kuo R.C."/>
            <person name="Labutti K."/>
            <person name="Haridas S."/>
            <person name="Kuo A."/>
            <person name="Salamov A."/>
            <person name="Ahrendt S.R."/>
            <person name="Lipzen A."/>
            <person name="Sullivan W."/>
            <person name="Andreopoulos W.B."/>
            <person name="Clum A."/>
            <person name="Lindquist E."/>
            <person name="Daum C."/>
            <person name="Ramamoorthy G.K."/>
            <person name="Gryganskyi A."/>
            <person name="Culley D."/>
            <person name="Magnuson J.K."/>
            <person name="James T.Y."/>
            <person name="O'Malley M.A."/>
            <person name="Stajich J.E."/>
            <person name="Spatafora J.W."/>
            <person name="Visel A."/>
            <person name="Grigoriev I.V."/>
        </authorList>
    </citation>
    <scope>NUCLEOTIDE SEQUENCE [LARGE SCALE GENOMIC DNA]</scope>
    <source>
        <strain evidence="13 14">S4</strain>
    </source>
</reference>
<evidence type="ECO:0000256" key="4">
    <source>
        <dbReference type="ARBA" id="ARBA00022832"/>
    </source>
</evidence>
<keyword evidence="8" id="KW-0496">Mitochondrion</keyword>
<evidence type="ECO:0000256" key="3">
    <source>
        <dbReference type="ARBA" id="ARBA00009463"/>
    </source>
</evidence>
<feature type="domain" description="3-hydroxyacyl-CoA dehydrogenase NAD binding" evidence="12">
    <location>
        <begin position="5"/>
        <end position="209"/>
    </location>
</feature>
<dbReference type="PROSITE" id="PS51257">
    <property type="entry name" value="PROKAR_LIPOPROTEIN"/>
    <property type="match status" value="1"/>
</dbReference>
<comment type="catalytic activity">
    <reaction evidence="9">
        <text>a (3S)-3-hydroxyacyl-CoA + NAD(+) = a 3-oxoacyl-CoA + NADH + H(+)</text>
        <dbReference type="Rhea" id="RHEA:22432"/>
        <dbReference type="ChEBI" id="CHEBI:15378"/>
        <dbReference type="ChEBI" id="CHEBI:57318"/>
        <dbReference type="ChEBI" id="CHEBI:57540"/>
        <dbReference type="ChEBI" id="CHEBI:57945"/>
        <dbReference type="ChEBI" id="CHEBI:90726"/>
        <dbReference type="EC" id="1.1.1.35"/>
    </reaction>
</comment>
<dbReference type="InterPro" id="IPR013328">
    <property type="entry name" value="6PGD_dom2"/>
</dbReference>
<keyword evidence="5" id="KW-0560">Oxidoreductase</keyword>
<dbReference type="STRING" id="1754192.A0A1Y1XPP4"/>
<dbReference type="PANTHER" id="PTHR43561">
    <property type="match status" value="1"/>
</dbReference>
<comment type="subcellular location">
    <subcellularLocation>
        <location evidence="1">Mitochondrion matrix</location>
    </subcellularLocation>
</comment>
<reference evidence="13 14" key="1">
    <citation type="submission" date="2016-08" db="EMBL/GenBank/DDBJ databases">
        <title>A Parts List for Fungal Cellulosomes Revealed by Comparative Genomics.</title>
        <authorList>
            <consortium name="DOE Joint Genome Institute"/>
            <person name="Haitjema C.H."/>
            <person name="Gilmore S.P."/>
            <person name="Henske J.K."/>
            <person name="Solomon K.V."/>
            <person name="De Groot R."/>
            <person name="Kuo A."/>
            <person name="Mondo S.J."/>
            <person name="Salamov A.A."/>
            <person name="Labutti K."/>
            <person name="Zhao Z."/>
            <person name="Chiniquy J."/>
            <person name="Barry K."/>
            <person name="Brewer H.M."/>
            <person name="Purvine S.O."/>
            <person name="Wright A.T."/>
            <person name="Boxma B."/>
            <person name="Van Alen T."/>
            <person name="Hackstein J.H."/>
            <person name="Baker S.E."/>
            <person name="Grigoriev I.V."/>
            <person name="O'Malley M.A."/>
        </authorList>
    </citation>
    <scope>NUCLEOTIDE SEQUENCE [LARGE SCALE GENOMIC DNA]</scope>
    <source>
        <strain evidence="13 14">S4</strain>
    </source>
</reference>
<dbReference type="OrthoDB" id="5958943at2759"/>
<dbReference type="PIRSF" id="PIRSF000105">
    <property type="entry name" value="HCDH"/>
    <property type="match status" value="1"/>
</dbReference>
<sequence>MGFKKVVVLGGGVLGCQIAFQSAYCGFDVSILFRSQSSIERAKPRIEWIRGEMLKSMEQMKTDKNAFCRGFADSNDLTVEQIDELEAKVEKAYKEIKLITSYEEACKDADVIIESIAEDPKQKMEIYQKLQSYLEEKTIIVTNSSSLLPSQLADFTGRPEKFLAFHFANKIWTCNIVEIMAHDRTDPKYFDEMVKFAEEIRMIPLKLSKEQPGYILNSLLIPFLVSALKLWVDDVADVETIDKTWELSTSATLGPFKIMDIINITTVYNVTSMIPNSDKKVLEKLKEMIDNGKMGVISGEGFYKYGKEN</sequence>
<comment type="similarity">
    <text evidence="3">Belongs to the 3-hydroxyacyl-CoA dehydrogenase family.</text>
</comment>
<dbReference type="NCBIfam" id="NF006143">
    <property type="entry name" value="PRK08293.1"/>
    <property type="match status" value="1"/>
</dbReference>